<accession>A0A6N7QW97</accession>
<dbReference type="PANTHER" id="PTHR37813">
    <property type="entry name" value="FELS-2 PROPHAGE PROTEIN"/>
    <property type="match status" value="1"/>
</dbReference>
<feature type="transmembrane region" description="Helical" evidence="2">
    <location>
        <begin position="396"/>
        <end position="417"/>
    </location>
</feature>
<feature type="domain" description="Phage tail tape measure protein" evidence="3">
    <location>
        <begin position="100"/>
        <end position="267"/>
    </location>
</feature>
<dbReference type="Gene3D" id="1.20.120.20">
    <property type="entry name" value="Apolipoprotein"/>
    <property type="match status" value="1"/>
</dbReference>
<keyword evidence="1" id="KW-1188">Viral release from host cell</keyword>
<keyword evidence="2" id="KW-1133">Transmembrane helix</keyword>
<feature type="transmembrane region" description="Helical" evidence="2">
    <location>
        <begin position="364"/>
        <end position="389"/>
    </location>
</feature>
<keyword evidence="2" id="KW-0812">Transmembrane</keyword>
<name>A0A6N7QW97_9BACI</name>
<dbReference type="PANTHER" id="PTHR37813:SF1">
    <property type="entry name" value="FELS-2 PROPHAGE PROTEIN"/>
    <property type="match status" value="1"/>
</dbReference>
<evidence type="ECO:0000259" key="3">
    <source>
        <dbReference type="Pfam" id="PF10145"/>
    </source>
</evidence>
<dbReference type="Proteomes" id="UP000435187">
    <property type="component" value="Unassembled WGS sequence"/>
</dbReference>
<proteinExistence type="predicted"/>
<sequence length="700" mass="74468">MAADGKITIDTKVNKKGAEKGVKSLQKSVEGSAKKMQKVGGQMTKYITAPLVALGAAGFAAANDIDKAYGKIQTGTGATGEALESLKEDFKEVFSEVPDSADLVADSLATLNTLTGATGETLQNLTENVLDASRSLGEDGVANSEAFGKALAQWQIPAEDGSEALDGLFKLTQDYGVGLQQISSHLTEYGSVLNNAGFSMEESAELMSRLEANGISVSRIMPGLNMGFRKWAEEGKNAQEELEKTIDSMKSAETETEQLTIATEAFGAEGAQRLMTAIRNGTLPALDDLGKAMEDSKGAVEDNTEATETFGDKMGTLKNKADVSLAPLGDIFLNLAENAIPPLLKAVESVAEWFQNLSPTGQKVVVVIGAIIAILPPLIMLAGSLALAVMGITWPVLAVIAGIAALIAIGVALWANWDTIKEYAVATWTFIGAFFSATWEIIKTAFKVAIDFTVNLIKTSWEFIKTITSSVWNGITAFFTGVWDAIKALFMNRLNFVKSLISSVWNTIKSVTSSVWNGIKSTITGIWDGLKSSVKTAFNFIKDTISGVWDSVKSSTDDIWNGITDSVKGAINGVIGAINGMIDALNGLNINLPKIPDWVPGMGGKGGGSISFPNIPNIPSLDVGTDLVTRDGLAMIHAGEKIVPAEHAGPYQGDGGMDYDKLGKTMAKYLNFNFNMNGRTFATAVNEENAIDQKGRFFSR</sequence>
<organism evidence="4 5">
    <name type="scientific">Gracilibacillus thailandensis</name>
    <dbReference type="NCBI Taxonomy" id="563735"/>
    <lineage>
        <taxon>Bacteria</taxon>
        <taxon>Bacillati</taxon>
        <taxon>Bacillota</taxon>
        <taxon>Bacilli</taxon>
        <taxon>Bacillales</taxon>
        <taxon>Bacillaceae</taxon>
        <taxon>Gracilibacillus</taxon>
    </lineage>
</organism>
<protein>
    <submittedName>
        <fullName evidence="4">Phage tail tape measure protein</fullName>
    </submittedName>
</protein>
<dbReference type="RefSeq" id="WP_153834028.1">
    <property type="nucleotide sequence ID" value="NZ_JBHUMW010000107.1"/>
</dbReference>
<keyword evidence="2" id="KW-0472">Membrane</keyword>
<feature type="transmembrane region" description="Helical" evidence="2">
    <location>
        <begin position="423"/>
        <end position="442"/>
    </location>
</feature>
<dbReference type="Pfam" id="PF10145">
    <property type="entry name" value="PhageMin_Tail"/>
    <property type="match status" value="1"/>
</dbReference>
<evidence type="ECO:0000313" key="4">
    <source>
        <dbReference type="EMBL" id="MRI65165.1"/>
    </source>
</evidence>
<evidence type="ECO:0000256" key="1">
    <source>
        <dbReference type="ARBA" id="ARBA00022612"/>
    </source>
</evidence>
<dbReference type="AlphaFoldDB" id="A0A6N7QW97"/>
<comment type="caution">
    <text evidence="4">The sequence shown here is derived from an EMBL/GenBank/DDBJ whole genome shotgun (WGS) entry which is preliminary data.</text>
</comment>
<keyword evidence="5" id="KW-1185">Reference proteome</keyword>
<dbReference type="NCBIfam" id="TIGR01760">
    <property type="entry name" value="tape_meas_TP901"/>
    <property type="match status" value="1"/>
</dbReference>
<gene>
    <name evidence="4" type="ORF">GH885_02235</name>
</gene>
<evidence type="ECO:0000313" key="5">
    <source>
        <dbReference type="Proteomes" id="UP000435187"/>
    </source>
</evidence>
<dbReference type="InterPro" id="IPR010090">
    <property type="entry name" value="Phage_tape_meas"/>
</dbReference>
<evidence type="ECO:0000256" key="2">
    <source>
        <dbReference type="SAM" id="Phobius"/>
    </source>
</evidence>
<dbReference type="EMBL" id="WJEE01000002">
    <property type="protein sequence ID" value="MRI65165.1"/>
    <property type="molecule type" value="Genomic_DNA"/>
</dbReference>
<reference evidence="4 5" key="1">
    <citation type="submission" date="2019-10" db="EMBL/GenBank/DDBJ databases">
        <title>Gracilibacillus salitolerans sp. nov., a moderate halophile isolated from a saline soil in northwest China.</title>
        <authorList>
            <person name="Gan L."/>
        </authorList>
    </citation>
    <scope>NUCLEOTIDE SEQUENCE [LARGE SCALE GENOMIC DNA]</scope>
    <source>
        <strain evidence="4 5">TP2-8</strain>
    </source>
</reference>